<gene>
    <name evidence="1" type="ORF">QMQ05_03850</name>
</gene>
<keyword evidence="2" id="KW-1185">Reference proteome</keyword>
<dbReference type="RefSeq" id="WP_345473158.1">
    <property type="nucleotide sequence ID" value="NZ_CP125942.1"/>
</dbReference>
<evidence type="ECO:0008006" key="3">
    <source>
        <dbReference type="Google" id="ProtNLM"/>
    </source>
</evidence>
<sequence>MDPLTIEIGSLDREEIMLRLDASGVELNAHAQQLLLHSDFAQACVPMKINLLSCSVKALGLPDGGTLPQIYARARHVGLDLCPIITGPYLRLVHLDQESSGNSTLSAGMKPADSLTIASPILGDDDYPKGFYLRVVDSVPWLRGYRCDERYEFAPRDTFIFQQPA</sequence>
<dbReference type="KEGG" id="gey:QMQ05_03850"/>
<evidence type="ECO:0000313" key="1">
    <source>
        <dbReference type="EMBL" id="XAO46675.1"/>
    </source>
</evidence>
<proteinExistence type="predicted"/>
<reference evidence="1 2" key="1">
    <citation type="submission" date="2023-05" db="EMBL/GenBank/DDBJ databases">
        <title>Glutamicibacter sp. B1, complete genome.</title>
        <authorList>
            <person name="Long Y.H."/>
            <person name="Fang T."/>
            <person name="Li X.Y."/>
        </authorList>
    </citation>
    <scope>NUCLEOTIDE SEQUENCE [LARGE SCALE GENOMIC DNA]</scope>
    <source>
        <strain evidence="1 2">B1</strain>
    </source>
</reference>
<dbReference type="Proteomes" id="UP001486888">
    <property type="component" value="Chromosome"/>
</dbReference>
<name>A0AAU6WFY1_9MICC</name>
<accession>A0AAU6WFY1</accession>
<dbReference type="EMBL" id="CP125942">
    <property type="protein sequence ID" value="XAO46675.1"/>
    <property type="molecule type" value="Genomic_DNA"/>
</dbReference>
<protein>
    <recommendedName>
        <fullName evidence="3">Helicase</fullName>
    </recommendedName>
</protein>
<dbReference type="AlphaFoldDB" id="A0AAU6WFY1"/>
<organism evidence="1 2">
    <name type="scientific">Glutamicibacter ectropisis</name>
    <dbReference type="NCBI Taxonomy" id="3046593"/>
    <lineage>
        <taxon>Bacteria</taxon>
        <taxon>Bacillati</taxon>
        <taxon>Actinomycetota</taxon>
        <taxon>Actinomycetes</taxon>
        <taxon>Micrococcales</taxon>
        <taxon>Micrococcaceae</taxon>
        <taxon>Glutamicibacter</taxon>
    </lineage>
</organism>
<evidence type="ECO:0000313" key="2">
    <source>
        <dbReference type="Proteomes" id="UP001486888"/>
    </source>
</evidence>